<dbReference type="GO" id="GO:0006384">
    <property type="term" value="P:transcription initiation at RNA polymerase III promoter"/>
    <property type="evidence" value="ECO:0007669"/>
    <property type="project" value="InterPro"/>
</dbReference>
<protein>
    <submittedName>
        <fullName evidence="10">Uncharacterized protein</fullName>
    </submittedName>
</protein>
<keyword evidence="2" id="KW-0597">Phosphoprotein</keyword>
<feature type="compositionally biased region" description="Polar residues" evidence="6">
    <location>
        <begin position="79"/>
        <end position="92"/>
    </location>
</feature>
<feature type="compositionally biased region" description="Basic residues" evidence="6">
    <location>
        <begin position="355"/>
        <end position="368"/>
    </location>
</feature>
<feature type="compositionally biased region" description="Basic and acidic residues" evidence="6">
    <location>
        <begin position="1329"/>
        <end position="1339"/>
    </location>
</feature>
<feature type="domain" description="Transcription factor tau subunit sfc3/Tfc3 C-terminal" evidence="8">
    <location>
        <begin position="1412"/>
        <end position="1708"/>
    </location>
</feature>
<feature type="compositionally biased region" description="Basic residues" evidence="6">
    <location>
        <begin position="1223"/>
        <end position="1232"/>
    </location>
</feature>
<comment type="caution">
    <text evidence="10">The sequence shown here is derived from an EMBL/GenBank/DDBJ whole genome shotgun (WGS) entry which is preliminary data.</text>
</comment>
<evidence type="ECO:0000256" key="1">
    <source>
        <dbReference type="ARBA" id="ARBA00004123"/>
    </source>
</evidence>
<feature type="compositionally biased region" description="Basic residues" evidence="6">
    <location>
        <begin position="1200"/>
        <end position="1210"/>
    </location>
</feature>
<feature type="region of interest" description="Disordered" evidence="6">
    <location>
        <begin position="279"/>
        <end position="319"/>
    </location>
</feature>
<dbReference type="Proteomes" id="UP000836402">
    <property type="component" value="Unassembled WGS sequence"/>
</dbReference>
<dbReference type="GO" id="GO:0003677">
    <property type="term" value="F:DNA binding"/>
    <property type="evidence" value="ECO:0007669"/>
    <property type="project" value="UniProtKB-KW"/>
</dbReference>
<feature type="region of interest" description="Disordered" evidence="6">
    <location>
        <begin position="78"/>
        <end position="114"/>
    </location>
</feature>
<evidence type="ECO:0000313" key="9">
    <source>
        <dbReference type="EMBL" id="CAD6960525.1"/>
    </source>
</evidence>
<feature type="compositionally biased region" description="Low complexity" evidence="6">
    <location>
        <begin position="287"/>
        <end position="298"/>
    </location>
</feature>
<proteinExistence type="predicted"/>
<dbReference type="InterPro" id="IPR046488">
    <property type="entry name" value="Sfc3/Tfc3_C"/>
</dbReference>
<dbReference type="GO" id="GO:0005634">
    <property type="term" value="C:nucleus"/>
    <property type="evidence" value="ECO:0007669"/>
    <property type="project" value="UniProtKB-SubCell"/>
</dbReference>
<dbReference type="Proteomes" id="UP000077671">
    <property type="component" value="Unassembled WGS sequence"/>
</dbReference>
<dbReference type="Pfam" id="PF20222">
    <property type="entry name" value="DUF6581"/>
    <property type="match status" value="1"/>
</dbReference>
<evidence type="ECO:0000256" key="5">
    <source>
        <dbReference type="ARBA" id="ARBA00023242"/>
    </source>
</evidence>
<evidence type="ECO:0000256" key="6">
    <source>
        <dbReference type="SAM" id="MobiDB-lite"/>
    </source>
</evidence>
<feature type="domain" description="B-block binding subunit of TFIIIC" evidence="7">
    <location>
        <begin position="172"/>
        <end position="239"/>
    </location>
</feature>
<dbReference type="InterPro" id="IPR044210">
    <property type="entry name" value="Tfc3-like"/>
</dbReference>
<dbReference type="PANTHER" id="PTHR15180">
    <property type="entry name" value="GENERAL TRANSCRIPTION FACTOR 3C POLYPEPTIDE 1"/>
    <property type="match status" value="1"/>
</dbReference>
<evidence type="ECO:0000256" key="2">
    <source>
        <dbReference type="ARBA" id="ARBA00022553"/>
    </source>
</evidence>
<comment type="subcellular location">
    <subcellularLocation>
        <location evidence="1">Nucleus</location>
    </subcellularLocation>
</comment>
<dbReference type="GO" id="GO:0000127">
    <property type="term" value="C:transcription factor TFIIIC complex"/>
    <property type="evidence" value="ECO:0007669"/>
    <property type="project" value="InterPro"/>
</dbReference>
<evidence type="ECO:0000256" key="4">
    <source>
        <dbReference type="ARBA" id="ARBA00023163"/>
    </source>
</evidence>
<sequence>MNIIVDAVLQDLAMDGDAGSPLPTALEAAVRRYHASESSSYSGNDQGTSQNVDKSYCQYIWKLLSQRQGIAIALCKPPAQSTSSTPEPSNHGETGEAIKAKKTSKNSPSSIKGTAAIPGAENLVPIQGDQWRSIPLPDLLAQFNHGDIRVVCSPELIRNAQAPGRQHEITAPMAWAILQLTSRARGQGIEGGELMRQLKVKGSATFYLLKQLIDFDLVSKFSTRETQKFTTVVVHNKFKHECIYYKNRIQASRPHGTAARLSSMSVADPFHDVEEDFRRLEQEEEQQGQSSARTSSSKSKGKQKVGTLPIPSGNVEAGLTSKGKEALALLDSEREPRLVEQWLPVRQANAPGNRIIKKHERRRPRPRQKQQEQQQQNSASGAGIQEDEDEDLLSQNAKDGDDEGSDVGDYEEVVQEGREALQDQEAEIAEAEEKADADADDDGSGPPSTTKEQEPTPEGDVKQYDNQGRPLRKVAYYTYSTLPSGTWTEISPHRRSEITHRILKLLSLAPMASMTKNNLRIRLGYPKEDDGDSRRKYIRDVYRLFNTHSLIEPVTYSYYARGRRSQPDAGIEVPKRGDPMSAKYVCWRLTEKGHAFLRDVERKPLEAELRRQLTSVAESTLVHEITFDRLHTEIVNAAGVDGIVRNDLLDALKADRDFGRYYQRVVEQGYDTDGHSNKVTTAATSQFESAAEPFPLLDTILLTLSDRATASSVDTSRFFTLRTLLLRSAQENVNLLVSANFARTLSSADVDSKGGTVADVGVGGWITLLGDERWTDPSQQWLKCSLNILGPAKRGPRKRDYDDDDLEEEEEAEGVDEGEGGDANGASAGSSSTPAEPAPKRLKKATAKEQKPKATKKIRSRKDPSLLKHPQASARRYAKLDEERKAREAAAAEAVAAAAAAFGREVKGAAVGTLSAAVEQEGAAVGTSSAAVEKEGAAIRTSSAAVEALQTPAPSAALPRSPTVDSVTGSPPAKRVRIEVPASSDAGDEEYVDPEPEKDDDAVQGSAGPERPKLDIRRGSSRMSLLNIRRETAMVTFLRDNGTNVVREDRFRTLFSAWLEQNQQLDAKEIRSLILYPKERTDLVQRSEQLDMVYTSVMDPQTNRPRQVAILYLTSMSHAELQSAIQSLQEEGDARSVSQYAPYGGAVTSHDRHIADTAGPNPKPTTLKRLPRILWSKRVQVVDAPGFELEDVKRSQPSTRRSKKRTKKVVQRAELSAKQEIRRQRREAKQKRKKFWDDTWTRILQAHDFTEHQRLWLESSMATASYRFLDGLPSARHMNVEQLMRKRVEHALSVPEEELVIQTKTPRMKPSEMSTARRSKKGRVPRVPGESRQRNRGPEGPKGQIRVAARAAPKSGENALTEKSASKSTYGGDEAGNVGASRRARAGQTRPFELDELTRDVGVILTCRDKERGISGKTNWISLRQLGIESIMVFKKRWTHLKSFPAEDAYLRKLEITWMELWRAKRGSESLPDHDPAHPTDFDLKQHLEFFRKNVDKNRVTSMALPADNDRPVSACPLEEWVDEVPLSTRHFDDLYVPEATCVQANRLKTFLNWPLTLPREEQVSDSRSQGDVGERQKGLALTTIKVLLHSREEANSARIVPFLSEAVGREPITAALNDLLERSIIRPAHVEGRLLPVLNFEFSQEYLSALDGLGPSIPGEDFVRHTRKIVDDMAKGVPVTVDAGAESEDVGALLQLISTGMVDLVPSVSELQKSVKELPVTEINARDIVDADISVTVVASLSSGTSQSEALSGIVSLNWDDMIPAWVYWLGQQPENVSWQEHMLLRDAESVEVMEKVLRITRQAGAEGITKRALMAQFAGQVSTLLSVVQFATAGERPVLFWAGYDEFRLVSCRFAEAWALPRPKVINEGAVVISDGFFVPRAWSNQLGWDDTERRKACFNAILTDCKYRPGTTLAQLVTLFNIALSRLDVLDMIGLMERAGLLEIRLGEWRGQDALLRAKSDREVMLDPTNKLWWEDGEAEGHNEPVSANA</sequence>
<dbReference type="EMBL" id="CAJHJG010006899">
    <property type="protein sequence ID" value="CAD6960525.1"/>
    <property type="molecule type" value="Genomic_DNA"/>
</dbReference>
<evidence type="ECO:0000313" key="11">
    <source>
        <dbReference type="Proteomes" id="UP000077671"/>
    </source>
</evidence>
<evidence type="ECO:0000313" key="12">
    <source>
        <dbReference type="Proteomes" id="UP000836402"/>
    </source>
</evidence>
<feature type="compositionally biased region" description="Low complexity" evidence="6">
    <location>
        <begin position="824"/>
        <end position="835"/>
    </location>
</feature>
<evidence type="ECO:0000313" key="10">
    <source>
        <dbReference type="EMBL" id="KAE8264958.1"/>
    </source>
</evidence>
<keyword evidence="12" id="KW-1185">Reference proteome</keyword>
<dbReference type="InterPro" id="IPR007309">
    <property type="entry name" value="TFIIIC_Bblock-bd"/>
</dbReference>
<dbReference type="GO" id="GO:0042791">
    <property type="term" value="P:5S class rRNA transcription by RNA polymerase III"/>
    <property type="evidence" value="ECO:0007669"/>
    <property type="project" value="TreeGrafter"/>
</dbReference>
<accession>A0A177VDS2</accession>
<reference evidence="10" key="1">
    <citation type="submission" date="2016-04" db="EMBL/GenBank/DDBJ databases">
        <authorList>
            <person name="Nguyen H.D."/>
            <person name="Kesanakurti P."/>
            <person name="Cullis J."/>
            <person name="Levesque C.A."/>
            <person name="Hambleton S."/>
        </authorList>
    </citation>
    <scope>NUCLEOTIDE SEQUENCE</scope>
    <source>
        <strain evidence="10">DAOMC 238032</strain>
    </source>
</reference>
<keyword evidence="5" id="KW-0539">Nucleus</keyword>
<feature type="compositionally biased region" description="Acidic residues" evidence="6">
    <location>
        <begin position="802"/>
        <end position="820"/>
    </location>
</feature>
<name>A0A177VDS2_9BASI</name>
<feature type="region of interest" description="Disordered" evidence="6">
    <location>
        <begin position="428"/>
        <end position="469"/>
    </location>
</feature>
<gene>
    <name evidence="10" type="ORF">A4X03_0g574</name>
    <name evidence="9" type="ORF">JKIAZH3_G7761</name>
</gene>
<feature type="region of interest" description="Disordered" evidence="6">
    <location>
        <begin position="1304"/>
        <end position="1387"/>
    </location>
</feature>
<dbReference type="Pfam" id="PF04182">
    <property type="entry name" value="B-block_TFIIIC"/>
    <property type="match status" value="1"/>
</dbReference>
<evidence type="ECO:0000259" key="8">
    <source>
        <dbReference type="Pfam" id="PF20222"/>
    </source>
</evidence>
<reference evidence="9" key="3">
    <citation type="submission" date="2020-10" db="EMBL/GenBank/DDBJ databases">
        <authorList>
            <person name="Sedaghatjoo S."/>
        </authorList>
    </citation>
    <scope>NUCLEOTIDE SEQUENCE</scope>
    <source>
        <strain evidence="9">AZH3</strain>
    </source>
</reference>
<feature type="region of interest" description="Disordered" evidence="6">
    <location>
        <begin position="923"/>
        <end position="1018"/>
    </location>
</feature>
<dbReference type="EMBL" id="LWDD02000036">
    <property type="protein sequence ID" value="KAE8264958.1"/>
    <property type="molecule type" value="Genomic_DNA"/>
</dbReference>
<dbReference type="PANTHER" id="PTHR15180:SF1">
    <property type="entry name" value="GENERAL TRANSCRIPTION FACTOR 3C POLYPEPTIDE 1"/>
    <property type="match status" value="1"/>
</dbReference>
<evidence type="ECO:0000259" key="7">
    <source>
        <dbReference type="Pfam" id="PF04182"/>
    </source>
</evidence>
<feature type="compositionally biased region" description="Acidic residues" evidence="6">
    <location>
        <begin position="986"/>
        <end position="1002"/>
    </location>
</feature>
<feature type="region of interest" description="Disordered" evidence="6">
    <location>
        <begin position="341"/>
        <end position="388"/>
    </location>
</feature>
<evidence type="ECO:0000256" key="3">
    <source>
        <dbReference type="ARBA" id="ARBA00023125"/>
    </source>
</evidence>
<keyword evidence="3" id="KW-0238">DNA-binding</keyword>
<reference evidence="10" key="2">
    <citation type="journal article" date="2019" name="IMA Fungus">
        <title>Genome sequencing and comparison of five Tilletia species to identify candidate genes for the detection of regulated species infecting wheat.</title>
        <authorList>
            <person name="Nguyen H.D.T."/>
            <person name="Sultana T."/>
            <person name="Kesanakurti P."/>
            <person name="Hambleton S."/>
        </authorList>
    </citation>
    <scope>NUCLEOTIDE SEQUENCE</scope>
    <source>
        <strain evidence="10">DAOMC 238032</strain>
    </source>
</reference>
<feature type="compositionally biased region" description="Basic and acidic residues" evidence="6">
    <location>
        <begin position="451"/>
        <end position="463"/>
    </location>
</feature>
<feature type="region of interest" description="Disordered" evidence="6">
    <location>
        <begin position="793"/>
        <end position="886"/>
    </location>
</feature>
<keyword evidence="4" id="KW-0804">Transcription</keyword>
<organism evidence="10 11">
    <name type="scientific">Tilletia caries</name>
    <name type="common">wheat bunt fungus</name>
    <dbReference type="NCBI Taxonomy" id="13290"/>
    <lineage>
        <taxon>Eukaryota</taxon>
        <taxon>Fungi</taxon>
        <taxon>Dikarya</taxon>
        <taxon>Basidiomycota</taxon>
        <taxon>Ustilaginomycotina</taxon>
        <taxon>Exobasidiomycetes</taxon>
        <taxon>Tilletiales</taxon>
        <taxon>Tilletiaceae</taxon>
        <taxon>Tilletia</taxon>
    </lineage>
</organism>
<feature type="region of interest" description="Disordered" evidence="6">
    <location>
        <begin position="1192"/>
        <end position="1232"/>
    </location>
</feature>